<evidence type="ECO:0000259" key="9">
    <source>
        <dbReference type="PROSITE" id="PS51253"/>
    </source>
</evidence>
<feature type="compositionally biased region" description="Basic and acidic residues" evidence="7">
    <location>
        <begin position="337"/>
        <end position="390"/>
    </location>
</feature>
<feature type="compositionally biased region" description="Basic and acidic residues" evidence="7">
    <location>
        <begin position="309"/>
        <end position="324"/>
    </location>
</feature>
<dbReference type="Pfam" id="PF11779">
    <property type="entry name" value="SPT_ssu-like"/>
    <property type="match status" value="1"/>
</dbReference>
<feature type="domain" description="HTH CENPB-type" evidence="9">
    <location>
        <begin position="222"/>
        <end position="293"/>
    </location>
</feature>
<evidence type="ECO:0000313" key="10">
    <source>
        <dbReference type="EMBL" id="CED83930.1"/>
    </source>
</evidence>
<feature type="region of interest" description="Disordered" evidence="7">
    <location>
        <begin position="95"/>
        <end position="115"/>
    </location>
</feature>
<feature type="region of interest" description="Disordered" evidence="7">
    <location>
        <begin position="1"/>
        <end position="36"/>
    </location>
</feature>
<evidence type="ECO:0000256" key="3">
    <source>
        <dbReference type="ARBA" id="ARBA00022824"/>
    </source>
</evidence>
<evidence type="ECO:0000256" key="1">
    <source>
        <dbReference type="ARBA" id="ARBA00004477"/>
    </source>
</evidence>
<evidence type="ECO:0000256" key="6">
    <source>
        <dbReference type="ARBA" id="ARBA00023136"/>
    </source>
</evidence>
<dbReference type="EMBL" id="LN483157">
    <property type="protein sequence ID" value="CED83930.1"/>
    <property type="molecule type" value="Genomic_DNA"/>
</dbReference>
<keyword evidence="5 10" id="KW-0238">DNA-binding</keyword>
<sequence>MSTETSSTEDFNQPSLVLPSSREMVSPSDEPFEIEPIPSNHILVPHDDPQLSLEPTDELVAADDQLNCIEHDDPRQDGNVGHIGHVVDVPAIDHEHEQGHDQERNREQEHDREQLEQDVCHQLEVFSPSLGDISGALSLMDNHLEMKEKEELHRTGLTTGDWLIVFDWMDKNPKSNQLRTVEHFKNNPDGPSLIFNQATLSRNLKKRQLIEERAETTHNGRSLKRARKVKFPDVEAALLRWIEEGEYRPTGLRIKERFMAFQIELGVPVEERLKGTNGWLDSFLSTHGLRPKIRLKQEGMLTANTEPSESGKHDGLQPDDHLDLSIDTEAGPSVYDPQDHQHEELQSDEHHHQHDHQQQGHQSHDDQQDPHHQEHELQQDDHPDHTHDGVDDQGLGGFPQFVMDDLQAAPPPIISEAVALSYVDALERRVLEEGDPSTPDSVLESLRRLPPRSTYPASLFGSHQSSLIWNLLPGFSSLASRKHSSSPSFSIQFRFPSIAFRLAMMDTWEIIIIYSILLVVLSLLSFAILFYLPVHVGFLSRRAAYYIKGDESRSIIDTQDFSNLARWIGLLGSASKDDSVVEGLGKVEL</sequence>
<organism evidence="10">
    <name type="scientific">Phaffia rhodozyma</name>
    <name type="common">Yeast</name>
    <name type="synonym">Xanthophyllomyces dendrorhous</name>
    <dbReference type="NCBI Taxonomy" id="264483"/>
    <lineage>
        <taxon>Eukaryota</taxon>
        <taxon>Fungi</taxon>
        <taxon>Dikarya</taxon>
        <taxon>Basidiomycota</taxon>
        <taxon>Agaricomycotina</taxon>
        <taxon>Tremellomycetes</taxon>
        <taxon>Cystofilobasidiales</taxon>
        <taxon>Mrakiaceae</taxon>
        <taxon>Phaffia</taxon>
    </lineage>
</organism>
<feature type="transmembrane region" description="Helical" evidence="8">
    <location>
        <begin position="511"/>
        <end position="532"/>
    </location>
</feature>
<dbReference type="InterPro" id="IPR006600">
    <property type="entry name" value="HTH_CenpB_DNA-bd_dom"/>
</dbReference>
<keyword evidence="6 8" id="KW-0472">Membrane</keyword>
<evidence type="ECO:0000256" key="2">
    <source>
        <dbReference type="ARBA" id="ARBA00022692"/>
    </source>
</evidence>
<comment type="subcellular location">
    <subcellularLocation>
        <location evidence="1">Endoplasmic reticulum membrane</location>
        <topology evidence="1">Multi-pass membrane protein</topology>
    </subcellularLocation>
</comment>
<keyword evidence="2 8" id="KW-0812">Transmembrane</keyword>
<proteinExistence type="predicted"/>
<evidence type="ECO:0000256" key="8">
    <source>
        <dbReference type="SAM" id="Phobius"/>
    </source>
</evidence>
<feature type="region of interest" description="Disordered" evidence="7">
    <location>
        <begin position="304"/>
        <end position="403"/>
    </location>
</feature>
<evidence type="ECO:0000256" key="5">
    <source>
        <dbReference type="ARBA" id="ARBA00023125"/>
    </source>
</evidence>
<keyword evidence="4 8" id="KW-1133">Transmembrane helix</keyword>
<dbReference type="AlphaFoldDB" id="A0A0F7STN0"/>
<accession>A0A0F7STN0</accession>
<feature type="compositionally biased region" description="Polar residues" evidence="7">
    <location>
        <begin position="1"/>
        <end position="15"/>
    </location>
</feature>
<name>A0A0F7STN0_PHARH</name>
<keyword evidence="3" id="KW-0256">Endoplasmic reticulum</keyword>
<dbReference type="GO" id="GO:0003677">
    <property type="term" value="F:DNA binding"/>
    <property type="evidence" value="ECO:0007669"/>
    <property type="project" value="UniProtKB-KW"/>
</dbReference>
<evidence type="ECO:0000256" key="7">
    <source>
        <dbReference type="SAM" id="MobiDB-lite"/>
    </source>
</evidence>
<dbReference type="InterPro" id="IPR024512">
    <property type="entry name" value="Ser_palmitoyltrfase_ssu-like"/>
</dbReference>
<dbReference type="PROSITE" id="PS51253">
    <property type="entry name" value="HTH_CENPB"/>
    <property type="match status" value="1"/>
</dbReference>
<reference evidence="10" key="1">
    <citation type="submission" date="2014-08" db="EMBL/GenBank/DDBJ databases">
        <authorList>
            <person name="Sharma Rahul"/>
            <person name="Thines Marco"/>
        </authorList>
    </citation>
    <scope>NUCLEOTIDE SEQUENCE</scope>
</reference>
<protein>
    <submittedName>
        <fullName evidence="10">HTH CenpB-type DNA-binding domain</fullName>
    </submittedName>
</protein>
<dbReference type="GO" id="GO:0005789">
    <property type="term" value="C:endoplasmic reticulum membrane"/>
    <property type="evidence" value="ECO:0007669"/>
    <property type="project" value="UniProtKB-SubCell"/>
</dbReference>
<evidence type="ECO:0000256" key="4">
    <source>
        <dbReference type="ARBA" id="ARBA00022989"/>
    </source>
</evidence>